<dbReference type="PIRSF" id="PIRSF000303">
    <property type="entry name" value="Glutathion_perox"/>
    <property type="match status" value="1"/>
</dbReference>
<gene>
    <name evidence="6" type="ORF">ABT57_11425</name>
</gene>
<accession>A0A0J1HCZ1</accession>
<sequence>MEQQTCSKLLSHQFKKLNSSDEIDLCAQFRGKVLLVVNTASQCGYTPQFEQLEALHQRYRQQGLSVIGFPSNDFRQDRGSEADSAKVCYLDYGVTFTMLERSHVTGEQANPVFRQLANDAGVAPSWNFFKYIVDRNGKAVAVFSSRTTPDDPLIVATIEKLL</sequence>
<evidence type="ECO:0000313" key="6">
    <source>
        <dbReference type="EMBL" id="KLV09505.1"/>
    </source>
</evidence>
<evidence type="ECO:0000256" key="5">
    <source>
        <dbReference type="RuleBase" id="RU000499"/>
    </source>
</evidence>
<evidence type="ECO:0000256" key="2">
    <source>
        <dbReference type="ARBA" id="ARBA00022559"/>
    </source>
</evidence>
<dbReference type="PROSITE" id="PS51355">
    <property type="entry name" value="GLUTATHIONE_PEROXID_3"/>
    <property type="match status" value="1"/>
</dbReference>
<dbReference type="SUPFAM" id="SSF52833">
    <property type="entry name" value="Thioredoxin-like"/>
    <property type="match status" value="1"/>
</dbReference>
<reference evidence="6 7" key="1">
    <citation type="submission" date="2015-05" db="EMBL/GenBank/DDBJ databases">
        <title>Photobacterium galathea sp. nov.</title>
        <authorList>
            <person name="Machado H."/>
            <person name="Gram L."/>
        </authorList>
    </citation>
    <scope>NUCLEOTIDE SEQUENCE [LARGE SCALE GENOMIC DNA]</scope>
    <source>
        <strain evidence="6 7">DSM 22954</strain>
    </source>
</reference>
<feature type="active site" evidence="4">
    <location>
        <position position="43"/>
    </location>
</feature>
<dbReference type="STRING" id="320778.ABT57_11425"/>
<dbReference type="InterPro" id="IPR036249">
    <property type="entry name" value="Thioredoxin-like_sf"/>
</dbReference>
<keyword evidence="2 5" id="KW-0575">Peroxidase</keyword>
<dbReference type="InterPro" id="IPR029759">
    <property type="entry name" value="GPX_AS"/>
</dbReference>
<keyword evidence="3 5" id="KW-0560">Oxidoreductase</keyword>
<evidence type="ECO:0000256" key="4">
    <source>
        <dbReference type="PIRSR" id="PIRSR000303-1"/>
    </source>
</evidence>
<dbReference type="GO" id="GO:0004601">
    <property type="term" value="F:peroxidase activity"/>
    <property type="evidence" value="ECO:0007669"/>
    <property type="project" value="UniProtKB-KW"/>
</dbReference>
<dbReference type="InterPro" id="IPR000889">
    <property type="entry name" value="Glutathione_peroxidase"/>
</dbReference>
<dbReference type="PANTHER" id="PTHR11592:SF44">
    <property type="entry name" value="GLUTATHIONE PEROXIDASE"/>
    <property type="match status" value="1"/>
</dbReference>
<dbReference type="PROSITE" id="PS00460">
    <property type="entry name" value="GLUTATHIONE_PEROXID_1"/>
    <property type="match status" value="1"/>
</dbReference>
<evidence type="ECO:0000256" key="1">
    <source>
        <dbReference type="ARBA" id="ARBA00006926"/>
    </source>
</evidence>
<evidence type="ECO:0000256" key="3">
    <source>
        <dbReference type="ARBA" id="ARBA00023002"/>
    </source>
</evidence>
<proteinExistence type="inferred from homology"/>
<dbReference type="Pfam" id="PF00255">
    <property type="entry name" value="GSHPx"/>
    <property type="match status" value="1"/>
</dbReference>
<comment type="caution">
    <text evidence="6">The sequence shown here is derived from an EMBL/GenBank/DDBJ whole genome shotgun (WGS) entry which is preliminary data.</text>
</comment>
<keyword evidence="7" id="KW-1185">Reference proteome</keyword>
<dbReference type="Proteomes" id="UP000035909">
    <property type="component" value="Unassembled WGS sequence"/>
</dbReference>
<comment type="similarity">
    <text evidence="1 5">Belongs to the glutathione peroxidase family.</text>
</comment>
<dbReference type="AlphaFoldDB" id="A0A0J1HCZ1"/>
<name>A0A0J1HCZ1_9GAMM</name>
<dbReference type="Gene3D" id="3.40.30.10">
    <property type="entry name" value="Glutaredoxin"/>
    <property type="match status" value="1"/>
</dbReference>
<dbReference type="EMBL" id="LDOU01000012">
    <property type="protein sequence ID" value="KLV09505.1"/>
    <property type="molecule type" value="Genomic_DNA"/>
</dbReference>
<dbReference type="PANTHER" id="PTHR11592">
    <property type="entry name" value="GLUTATHIONE PEROXIDASE"/>
    <property type="match status" value="1"/>
</dbReference>
<organism evidence="6 7">
    <name type="scientific">Photobacterium ganghwense</name>
    <dbReference type="NCBI Taxonomy" id="320778"/>
    <lineage>
        <taxon>Bacteria</taxon>
        <taxon>Pseudomonadati</taxon>
        <taxon>Pseudomonadota</taxon>
        <taxon>Gammaproteobacteria</taxon>
        <taxon>Vibrionales</taxon>
        <taxon>Vibrionaceae</taxon>
        <taxon>Photobacterium</taxon>
    </lineage>
</organism>
<dbReference type="CDD" id="cd00340">
    <property type="entry name" value="GSH_Peroxidase"/>
    <property type="match status" value="1"/>
</dbReference>
<dbReference type="PATRIC" id="fig|320778.3.peg.2487"/>
<dbReference type="GO" id="GO:0034599">
    <property type="term" value="P:cellular response to oxidative stress"/>
    <property type="evidence" value="ECO:0007669"/>
    <property type="project" value="TreeGrafter"/>
</dbReference>
<dbReference type="PRINTS" id="PR01011">
    <property type="entry name" value="GLUTPROXDASE"/>
</dbReference>
<protein>
    <recommendedName>
        <fullName evidence="5">Glutathione peroxidase</fullName>
    </recommendedName>
</protein>
<evidence type="ECO:0000313" key="7">
    <source>
        <dbReference type="Proteomes" id="UP000035909"/>
    </source>
</evidence>